<dbReference type="KEGG" id="salo:EF888_07375"/>
<sequence>MAGPSVLYPHPREFERFLYATVGKDRNGTVVTVFSMLARIGLDPWNETAELVALGRDAAGTRLGLLLSRFQDVPALGNAHGQVGRELSLLLPESSRLRSFVPSGSTASQSRGLSGGTILTVLALVLVLIQILVAVLHGSGG</sequence>
<proteinExistence type="predicted"/>
<evidence type="ECO:0000313" key="2">
    <source>
        <dbReference type="EMBL" id="PWK55519.1"/>
    </source>
</evidence>
<keyword evidence="1" id="KW-1133">Transmembrane helix</keyword>
<dbReference type="EMBL" id="QGGV01000007">
    <property type="protein sequence ID" value="PWK55519.1"/>
    <property type="molecule type" value="Genomic_DNA"/>
</dbReference>
<gene>
    <name evidence="2" type="ORF">C8D95_107185</name>
</gene>
<organism evidence="2 3">
    <name type="scientific">Silicimonas algicola</name>
    <dbReference type="NCBI Taxonomy" id="1826607"/>
    <lineage>
        <taxon>Bacteria</taxon>
        <taxon>Pseudomonadati</taxon>
        <taxon>Pseudomonadota</taxon>
        <taxon>Alphaproteobacteria</taxon>
        <taxon>Rhodobacterales</taxon>
        <taxon>Paracoccaceae</taxon>
    </lineage>
</organism>
<comment type="caution">
    <text evidence="2">The sequence shown here is derived from an EMBL/GenBank/DDBJ whole genome shotgun (WGS) entry which is preliminary data.</text>
</comment>
<evidence type="ECO:0000313" key="3">
    <source>
        <dbReference type="Proteomes" id="UP000245390"/>
    </source>
</evidence>
<reference evidence="2 3" key="1">
    <citation type="submission" date="2018-05" db="EMBL/GenBank/DDBJ databases">
        <title>Genomic Encyclopedia of Type Strains, Phase IV (KMG-IV): sequencing the most valuable type-strain genomes for metagenomic binning, comparative biology and taxonomic classification.</title>
        <authorList>
            <person name="Goeker M."/>
        </authorList>
    </citation>
    <scope>NUCLEOTIDE SEQUENCE [LARGE SCALE GENOMIC DNA]</scope>
    <source>
        <strain evidence="2 3">DSM 103371</strain>
    </source>
</reference>
<keyword evidence="3" id="KW-1185">Reference proteome</keyword>
<dbReference type="Proteomes" id="UP000245390">
    <property type="component" value="Unassembled WGS sequence"/>
</dbReference>
<keyword evidence="1" id="KW-0812">Transmembrane</keyword>
<name>A0A316G3Q8_9RHOB</name>
<dbReference type="OrthoDB" id="7283160at2"/>
<accession>A0A316G3Q8</accession>
<protein>
    <submittedName>
        <fullName evidence="2">Uncharacterized protein</fullName>
    </submittedName>
</protein>
<feature type="transmembrane region" description="Helical" evidence="1">
    <location>
        <begin position="118"/>
        <end position="138"/>
    </location>
</feature>
<dbReference type="AlphaFoldDB" id="A0A316G3Q8"/>
<evidence type="ECO:0000256" key="1">
    <source>
        <dbReference type="SAM" id="Phobius"/>
    </source>
</evidence>
<dbReference type="RefSeq" id="WP_109760106.1">
    <property type="nucleotide sequence ID" value="NZ_CP034588.1"/>
</dbReference>
<keyword evidence="1" id="KW-0472">Membrane</keyword>